<gene>
    <name evidence="1" type="ORF">GGR27_003029</name>
</gene>
<evidence type="ECO:0000313" key="1">
    <source>
        <dbReference type="EMBL" id="NJC27512.1"/>
    </source>
</evidence>
<comment type="caution">
    <text evidence="1">The sequence shown here is derived from an EMBL/GenBank/DDBJ whole genome shotgun (WGS) entry which is preliminary data.</text>
</comment>
<keyword evidence="2" id="KW-1185">Reference proteome</keyword>
<proteinExistence type="predicted"/>
<organism evidence="1 2">
    <name type="scientific">Neolewinella antarctica</name>
    <dbReference type="NCBI Taxonomy" id="442734"/>
    <lineage>
        <taxon>Bacteria</taxon>
        <taxon>Pseudomonadati</taxon>
        <taxon>Bacteroidota</taxon>
        <taxon>Saprospiria</taxon>
        <taxon>Saprospirales</taxon>
        <taxon>Lewinellaceae</taxon>
        <taxon>Neolewinella</taxon>
    </lineage>
</organism>
<accession>A0ABX0XFJ3</accession>
<sequence length="137" mass="15476">MLPISIQLKHLGKKKVRTVDYALPPVRNLDELLTAVVHQEVARFNLKREEVLLMPFLTPGDIQEQSQAGKVGLGDIANRKLATVEDSIEVARQAFKDGLFIVFHNDEELRDLAAPITLTETSVLAFLRMMFLTGTYW</sequence>
<name>A0ABX0XFJ3_9BACT</name>
<dbReference type="Proteomes" id="UP000770785">
    <property type="component" value="Unassembled WGS sequence"/>
</dbReference>
<protein>
    <submittedName>
        <fullName evidence="1">Uncharacterized protein</fullName>
    </submittedName>
</protein>
<evidence type="ECO:0000313" key="2">
    <source>
        <dbReference type="Proteomes" id="UP000770785"/>
    </source>
</evidence>
<reference evidence="1 2" key="1">
    <citation type="submission" date="2020-03" db="EMBL/GenBank/DDBJ databases">
        <title>Genomic Encyclopedia of Type Strains, Phase IV (KMG-IV): sequencing the most valuable type-strain genomes for metagenomic binning, comparative biology and taxonomic classification.</title>
        <authorList>
            <person name="Goeker M."/>
        </authorList>
    </citation>
    <scope>NUCLEOTIDE SEQUENCE [LARGE SCALE GENOMIC DNA]</scope>
    <source>
        <strain evidence="1 2">DSM 105096</strain>
    </source>
</reference>
<dbReference type="RefSeq" id="WP_209037955.1">
    <property type="nucleotide sequence ID" value="NZ_JAATJH010000005.1"/>
</dbReference>
<dbReference type="EMBL" id="JAATJH010000005">
    <property type="protein sequence ID" value="NJC27512.1"/>
    <property type="molecule type" value="Genomic_DNA"/>
</dbReference>